<comment type="caution">
    <text evidence="1">The sequence shown here is derived from an EMBL/GenBank/DDBJ whole genome shotgun (WGS) entry which is preliminary data.</text>
</comment>
<accession>A0AA38LZK1</accession>
<reference evidence="1" key="1">
    <citation type="journal article" date="2023" name="G3 (Bethesda)">
        <title>Whole genome assemblies of Zophobas morio and Tenebrio molitor.</title>
        <authorList>
            <person name="Kaur S."/>
            <person name="Stinson S.A."/>
            <person name="diCenzo G.C."/>
        </authorList>
    </citation>
    <scope>NUCLEOTIDE SEQUENCE</scope>
    <source>
        <strain evidence="1">QUZm001</strain>
    </source>
</reference>
<name>A0AA38LZK1_9CUCU</name>
<proteinExistence type="predicted"/>
<dbReference type="Proteomes" id="UP001168821">
    <property type="component" value="Unassembled WGS sequence"/>
</dbReference>
<evidence type="ECO:0000313" key="1">
    <source>
        <dbReference type="EMBL" id="KAJ3628680.1"/>
    </source>
</evidence>
<dbReference type="Gene3D" id="2.160.10.10">
    <property type="entry name" value="Hexapeptide repeat proteins"/>
    <property type="match status" value="1"/>
</dbReference>
<dbReference type="SUPFAM" id="SSF51161">
    <property type="entry name" value="Trimeric LpxA-like enzymes"/>
    <property type="match status" value="1"/>
</dbReference>
<keyword evidence="2" id="KW-1185">Reference proteome</keyword>
<sequence>MASYPDGTIFESAQTFPPYTDFGAACVFPDGCVFENPCTFGDACVFGSGCQLIVDNWRNPPHRTGTACTFAPGCVIIYTEIGSANIIQDPATYEPVSQGPDTLVGNQNHKEWPGEATATVCARCGQVVSGDKASHDWCDASTITGFDVDDATVKHTDYCIGE</sequence>
<organism evidence="1 2">
    <name type="scientific">Zophobas morio</name>
    <dbReference type="NCBI Taxonomy" id="2755281"/>
    <lineage>
        <taxon>Eukaryota</taxon>
        <taxon>Metazoa</taxon>
        <taxon>Ecdysozoa</taxon>
        <taxon>Arthropoda</taxon>
        <taxon>Hexapoda</taxon>
        <taxon>Insecta</taxon>
        <taxon>Pterygota</taxon>
        <taxon>Neoptera</taxon>
        <taxon>Endopterygota</taxon>
        <taxon>Coleoptera</taxon>
        <taxon>Polyphaga</taxon>
        <taxon>Cucujiformia</taxon>
        <taxon>Tenebrionidae</taxon>
        <taxon>Zophobas</taxon>
    </lineage>
</organism>
<protein>
    <submittedName>
        <fullName evidence="1">Uncharacterized protein</fullName>
    </submittedName>
</protein>
<evidence type="ECO:0000313" key="2">
    <source>
        <dbReference type="Proteomes" id="UP001168821"/>
    </source>
</evidence>
<dbReference type="InterPro" id="IPR011004">
    <property type="entry name" value="Trimer_LpxA-like_sf"/>
</dbReference>
<dbReference type="EMBL" id="JALNTZ010001119">
    <property type="protein sequence ID" value="KAJ3628680.1"/>
    <property type="molecule type" value="Genomic_DNA"/>
</dbReference>
<dbReference type="AlphaFoldDB" id="A0AA38LZK1"/>
<gene>
    <name evidence="1" type="ORF">Zmor_003958</name>
</gene>